<dbReference type="InterPro" id="IPR011029">
    <property type="entry name" value="DEATH-like_dom_sf"/>
</dbReference>
<dbReference type="OrthoDB" id="100767at2759"/>
<dbReference type="SUPFAM" id="SSF47986">
    <property type="entry name" value="DEATH domain"/>
    <property type="match status" value="1"/>
</dbReference>
<proteinExistence type="predicted"/>
<dbReference type="PROSITE" id="PS50119">
    <property type="entry name" value="ZF_BBOX"/>
    <property type="match status" value="1"/>
</dbReference>
<sequence length="579" mass="65848">MGDELRKNLSKVAEVLTEEDVRDLVSNFEEIPVARQRSIRNSREFFAALQGHNLLGNRTISKLTTCMENMNLFKATKILQDHQKTCVEKEIQISEKCLQHPDQSLRYFCVTCTQKVCLECALHHSKVSNCDPVSVQEYVKFLQDRSKKLLAQLDWMRGVAKENESLLREKQELLFQIRNDEKQRVERVYKTLKEGLLLNKHDLLKKVNQYEREEEAAMNVFIEKTESMKVALAELPTRLFHVPENNSFSEFVSLSDNRRQVQSIVEQTKALSRKVVPSIYHLSYKSNVTSSNIGQIGIVKLSFLVGSIAHKKGQVIHMFDERKHNGKATFVCVDVGDYSNDFWRRRVDVGNRHCPIALSCLHVVLNGRQHVLFAIGNAVFTFDLLEEDPSNVSLQSVLFMVVNEAENQSWITTISTHQLTAGNSDHFLISISHSTLIRQYRFTRELLRTIETGDWASPIISTSYSPDMVAVITRACGDVSLLTTCNNFKQIGFLKPPINSPKLMPVCITWTTTTWLVVFAGRGEIKEWKVVQYAPTGNAIKVCAEATFYSYVGVPVSLTTLGGFGFLSFPDGSVRTFKY</sequence>
<dbReference type="GO" id="GO:0060340">
    <property type="term" value="P:positive regulation of type I interferon-mediated signaling pathway"/>
    <property type="evidence" value="ECO:0007669"/>
    <property type="project" value="TreeGrafter"/>
</dbReference>
<dbReference type="GO" id="GO:0061630">
    <property type="term" value="F:ubiquitin protein ligase activity"/>
    <property type="evidence" value="ECO:0007669"/>
    <property type="project" value="TreeGrafter"/>
</dbReference>
<evidence type="ECO:0000256" key="2">
    <source>
        <dbReference type="SAM" id="Coils"/>
    </source>
</evidence>
<dbReference type="PANTHER" id="PTHR25462">
    <property type="entry name" value="BONUS, ISOFORM C-RELATED"/>
    <property type="match status" value="1"/>
</dbReference>
<feature type="coiled-coil region" evidence="2">
    <location>
        <begin position="163"/>
        <end position="220"/>
    </location>
</feature>
<dbReference type="Proteomes" id="UP001152320">
    <property type="component" value="Chromosome 1"/>
</dbReference>
<dbReference type="AlphaFoldDB" id="A0A9Q1HM89"/>
<organism evidence="4 5">
    <name type="scientific">Holothuria leucospilota</name>
    <name type="common">Black long sea cucumber</name>
    <name type="synonym">Mertensiothuria leucospilota</name>
    <dbReference type="NCBI Taxonomy" id="206669"/>
    <lineage>
        <taxon>Eukaryota</taxon>
        <taxon>Metazoa</taxon>
        <taxon>Echinodermata</taxon>
        <taxon>Eleutherozoa</taxon>
        <taxon>Echinozoa</taxon>
        <taxon>Holothuroidea</taxon>
        <taxon>Aspidochirotacea</taxon>
        <taxon>Aspidochirotida</taxon>
        <taxon>Holothuriidae</taxon>
        <taxon>Holothuria</taxon>
    </lineage>
</organism>
<dbReference type="GO" id="GO:0045087">
    <property type="term" value="P:innate immune response"/>
    <property type="evidence" value="ECO:0007669"/>
    <property type="project" value="TreeGrafter"/>
</dbReference>
<dbReference type="PANTHER" id="PTHR25462:SF299">
    <property type="entry name" value="E3 UBIQUITIN-PROTEIN LIGASE TRIM56"/>
    <property type="match status" value="1"/>
</dbReference>
<keyword evidence="1" id="KW-0863">Zinc-finger</keyword>
<dbReference type="Gene3D" id="3.30.160.60">
    <property type="entry name" value="Classic Zinc Finger"/>
    <property type="match status" value="1"/>
</dbReference>
<dbReference type="InterPro" id="IPR000315">
    <property type="entry name" value="Znf_B-box"/>
</dbReference>
<comment type="caution">
    <text evidence="4">The sequence shown here is derived from an EMBL/GenBank/DDBJ whole genome shotgun (WGS) entry which is preliminary data.</text>
</comment>
<evidence type="ECO:0000256" key="1">
    <source>
        <dbReference type="PROSITE-ProRule" id="PRU00024"/>
    </source>
</evidence>
<keyword evidence="1" id="KW-0479">Metal-binding</keyword>
<dbReference type="GO" id="GO:0005654">
    <property type="term" value="C:nucleoplasm"/>
    <property type="evidence" value="ECO:0007669"/>
    <property type="project" value="TreeGrafter"/>
</dbReference>
<dbReference type="SUPFAM" id="SSF57845">
    <property type="entry name" value="B-box zinc-binding domain"/>
    <property type="match status" value="1"/>
</dbReference>
<reference evidence="4" key="1">
    <citation type="submission" date="2021-10" db="EMBL/GenBank/DDBJ databases">
        <title>Tropical sea cucumber genome reveals ecological adaptation and Cuvierian tubules defense mechanism.</title>
        <authorList>
            <person name="Chen T."/>
        </authorList>
    </citation>
    <scope>NUCLEOTIDE SEQUENCE</scope>
    <source>
        <strain evidence="4">Nanhai2018</strain>
        <tissue evidence="4">Muscle</tissue>
    </source>
</reference>
<dbReference type="InterPro" id="IPR047153">
    <property type="entry name" value="TRIM45/56/19-like"/>
</dbReference>
<accession>A0A9Q1HM89</accession>
<evidence type="ECO:0000259" key="3">
    <source>
        <dbReference type="PROSITE" id="PS50119"/>
    </source>
</evidence>
<evidence type="ECO:0000313" key="4">
    <source>
        <dbReference type="EMBL" id="KAJ8050833.1"/>
    </source>
</evidence>
<keyword evidence="2" id="KW-0175">Coiled coil</keyword>
<keyword evidence="5" id="KW-1185">Reference proteome</keyword>
<feature type="domain" description="B box-type" evidence="3">
    <location>
        <begin position="92"/>
        <end position="135"/>
    </location>
</feature>
<dbReference type="Gene3D" id="1.10.533.10">
    <property type="entry name" value="Death Domain, Fas"/>
    <property type="match status" value="1"/>
</dbReference>
<keyword evidence="1" id="KW-0862">Zinc</keyword>
<name>A0A9Q1HM89_HOLLE</name>
<dbReference type="EMBL" id="JAIZAY010000001">
    <property type="protein sequence ID" value="KAJ8050833.1"/>
    <property type="molecule type" value="Genomic_DNA"/>
</dbReference>
<gene>
    <name evidence="4" type="ORF">HOLleu_04182</name>
</gene>
<dbReference type="GO" id="GO:0008270">
    <property type="term" value="F:zinc ion binding"/>
    <property type="evidence" value="ECO:0007669"/>
    <property type="project" value="UniProtKB-KW"/>
</dbReference>
<evidence type="ECO:0000313" key="5">
    <source>
        <dbReference type="Proteomes" id="UP001152320"/>
    </source>
</evidence>
<protein>
    <recommendedName>
        <fullName evidence="3">B box-type domain-containing protein</fullName>
    </recommendedName>
</protein>